<feature type="transmembrane region" description="Helical" evidence="1">
    <location>
        <begin position="624"/>
        <end position="641"/>
    </location>
</feature>
<evidence type="ECO:0000313" key="4">
    <source>
        <dbReference type="EMBL" id="GFR07954.1"/>
    </source>
</evidence>
<feature type="transmembrane region" description="Helical" evidence="1">
    <location>
        <begin position="414"/>
        <end position="435"/>
    </location>
</feature>
<evidence type="ECO:0000313" key="5">
    <source>
        <dbReference type="Proteomes" id="UP000887116"/>
    </source>
</evidence>
<reference evidence="4" key="1">
    <citation type="submission" date="2020-07" db="EMBL/GenBank/DDBJ databases">
        <title>Multicomponent nature underlies the extraordinary mechanical properties of spider dragline silk.</title>
        <authorList>
            <person name="Kono N."/>
            <person name="Nakamura H."/>
            <person name="Mori M."/>
            <person name="Yoshida Y."/>
            <person name="Ohtoshi R."/>
            <person name="Malay A.D."/>
            <person name="Moran D.A.P."/>
            <person name="Tomita M."/>
            <person name="Numata K."/>
            <person name="Arakawa K."/>
        </authorList>
    </citation>
    <scope>NUCLEOTIDE SEQUENCE</scope>
</reference>
<organism evidence="4 5">
    <name type="scientific">Trichonephila clavata</name>
    <name type="common">Joro spider</name>
    <name type="synonym">Nephila clavata</name>
    <dbReference type="NCBI Taxonomy" id="2740835"/>
    <lineage>
        <taxon>Eukaryota</taxon>
        <taxon>Metazoa</taxon>
        <taxon>Ecdysozoa</taxon>
        <taxon>Arthropoda</taxon>
        <taxon>Chelicerata</taxon>
        <taxon>Arachnida</taxon>
        <taxon>Araneae</taxon>
        <taxon>Araneomorphae</taxon>
        <taxon>Entelegynae</taxon>
        <taxon>Araneoidea</taxon>
        <taxon>Nephilidae</taxon>
        <taxon>Trichonephila</taxon>
    </lineage>
</organism>
<dbReference type="InterPro" id="IPR002656">
    <property type="entry name" value="Acyl_transf_3_dom"/>
</dbReference>
<dbReference type="GO" id="GO:0016747">
    <property type="term" value="F:acyltransferase activity, transferring groups other than amino-acyl groups"/>
    <property type="evidence" value="ECO:0007669"/>
    <property type="project" value="InterPro"/>
</dbReference>
<dbReference type="EMBL" id="BMAO01036084">
    <property type="protein sequence ID" value="GFR07954.1"/>
    <property type="molecule type" value="Genomic_DNA"/>
</dbReference>
<protein>
    <submittedName>
        <fullName evidence="4">Nose resistant to fluoxetine protein 6</fullName>
    </submittedName>
</protein>
<dbReference type="InterPro" id="IPR006621">
    <property type="entry name" value="Nose-resist-to-fluoxetine_N"/>
</dbReference>
<feature type="transmembrane region" description="Helical" evidence="1">
    <location>
        <begin position="331"/>
        <end position="347"/>
    </location>
</feature>
<feature type="transmembrane region" description="Helical" evidence="1">
    <location>
        <begin position="694"/>
        <end position="719"/>
    </location>
</feature>
<sequence length="772" mass="87996">MKSMRVLSLALAALCCVMLILDYTDGAVVEKRMEGNHNEKHIESIAETEKRLKKLVNSGIKVAFPYLMSTVTEIRLNRNCLQGLMMLLKGVMDIKDWAIKKSVVDAIGKPSAGILEGTAIAMGDYDECLDIVAPRRMRPPPVPPFAEDEIAFHGQYCVVQIQLPEGIKQAAMAYQVGNRSASELANSKTFLKNLVKLAPRADVAEFRLGVCIPSVCTKPDLQEIVNEVSKFVLLNASAIRCETQPKKHVEVDQIIIITVYGIIGLLVFAGTSLELLLRFTKQEPIDDVYLQKRSMWIQSIVAFSIPRNTRKLLSSDPGENSRIASIRGMKFISICLYIVVWTYATPHDFHFLKYRSAFYFLKFMEEWWFAVFANSSAGIDTLFLIAGLHLSYQLWNKSNGQRIMENAPKFLLKWYSRFTLSHILVISAMLCLPLLGSGPIWDDVVTPIVQNCRERWWLNVFAINNFWESDTTCLSHTWLLSCLFHMVLVSPILLFILSRSTTVGIFVNCIIIMGSSVAIAMVTLMNDLPPAPAFYFLSFVNVKIIWQKLFIQAYDHISPFCIGILLGFFFNRYDKVKLKKTTVLIGWVSAVACNLTVMCGLYGYRNGEQMEMSLSAVYAAVHRLVWALGISWMIFACFYGYGGFANSILSWKFFIPCDRISALIYVLHPLILLLHEGQLREKMYMGHFEQVMYATAYIVFTIAIAILCYVTCVAPYMFFEKKLWREPQLTSDIEEVESSKEKSKERFEEKKEHYKEGKKFQFFRQSITITPK</sequence>
<accession>A0A8X6HR13</accession>
<evidence type="ECO:0000259" key="3">
    <source>
        <dbReference type="SMART" id="SM00703"/>
    </source>
</evidence>
<dbReference type="Proteomes" id="UP000887116">
    <property type="component" value="Unassembled WGS sequence"/>
</dbReference>
<keyword evidence="1" id="KW-1133">Transmembrane helix</keyword>
<proteinExistence type="predicted"/>
<evidence type="ECO:0000256" key="2">
    <source>
        <dbReference type="SAM" id="SignalP"/>
    </source>
</evidence>
<dbReference type="AlphaFoldDB" id="A0A8X6HR13"/>
<dbReference type="PANTHER" id="PTHR11161">
    <property type="entry name" value="O-ACYLTRANSFERASE"/>
    <property type="match status" value="1"/>
</dbReference>
<feature type="transmembrane region" description="Helical" evidence="1">
    <location>
        <begin position="505"/>
        <end position="525"/>
    </location>
</feature>
<keyword evidence="5" id="KW-1185">Reference proteome</keyword>
<dbReference type="Pfam" id="PF01757">
    <property type="entry name" value="Acyl_transf_3"/>
    <property type="match status" value="1"/>
</dbReference>
<feature type="transmembrane region" description="Helical" evidence="1">
    <location>
        <begin position="582"/>
        <end position="604"/>
    </location>
</feature>
<evidence type="ECO:0000256" key="1">
    <source>
        <dbReference type="SAM" id="Phobius"/>
    </source>
</evidence>
<feature type="transmembrane region" description="Helical" evidence="1">
    <location>
        <begin position="478"/>
        <end position="498"/>
    </location>
</feature>
<gene>
    <name evidence="4" type="primary">nrf-6_30</name>
    <name evidence="4" type="ORF">TNCT_290081</name>
</gene>
<feature type="signal peptide" evidence="2">
    <location>
        <begin position="1"/>
        <end position="26"/>
    </location>
</feature>
<dbReference type="OrthoDB" id="4794873at2759"/>
<dbReference type="PANTHER" id="PTHR11161:SF0">
    <property type="entry name" value="O-ACYLTRANSFERASE LIKE PROTEIN"/>
    <property type="match status" value="1"/>
</dbReference>
<feature type="chain" id="PRO_5036476908" evidence="2">
    <location>
        <begin position="27"/>
        <end position="772"/>
    </location>
</feature>
<dbReference type="SMART" id="SM00703">
    <property type="entry name" value="NRF"/>
    <property type="match status" value="1"/>
</dbReference>
<feature type="transmembrane region" description="Helical" evidence="1">
    <location>
        <begin position="254"/>
        <end position="277"/>
    </location>
</feature>
<feature type="transmembrane region" description="Helical" evidence="1">
    <location>
        <begin position="653"/>
        <end position="674"/>
    </location>
</feature>
<feature type="transmembrane region" description="Helical" evidence="1">
    <location>
        <begin position="545"/>
        <end position="570"/>
    </location>
</feature>
<comment type="caution">
    <text evidence="4">The sequence shown here is derived from an EMBL/GenBank/DDBJ whole genome shotgun (WGS) entry which is preliminary data.</text>
</comment>
<dbReference type="Pfam" id="PF20146">
    <property type="entry name" value="NRF"/>
    <property type="match status" value="1"/>
</dbReference>
<keyword evidence="2" id="KW-0732">Signal</keyword>
<dbReference type="InterPro" id="IPR052728">
    <property type="entry name" value="O2_lipid_transport_reg"/>
</dbReference>
<feature type="transmembrane region" description="Helical" evidence="1">
    <location>
        <begin position="367"/>
        <end position="394"/>
    </location>
</feature>
<feature type="domain" description="Nose resistant-to-fluoxetine protein N-terminal" evidence="3">
    <location>
        <begin position="77"/>
        <end position="243"/>
    </location>
</feature>
<name>A0A8X6HR13_TRICU</name>
<keyword evidence="1" id="KW-0472">Membrane</keyword>
<keyword evidence="1" id="KW-0812">Transmembrane</keyword>